<dbReference type="EMBL" id="CP095071">
    <property type="protein sequence ID" value="UOQ84223.1"/>
    <property type="molecule type" value="Genomic_DNA"/>
</dbReference>
<dbReference type="Proteomes" id="UP000831537">
    <property type="component" value="Chromosome"/>
</dbReference>
<evidence type="ECO:0000313" key="2">
    <source>
        <dbReference type="EMBL" id="UOQ84223.1"/>
    </source>
</evidence>
<reference evidence="2 3" key="1">
    <citation type="submission" date="2022-04" db="EMBL/GenBank/DDBJ databases">
        <title>Gracilibacillus sp. isolated from saltern.</title>
        <authorList>
            <person name="Won M."/>
            <person name="Lee C.-M."/>
            <person name="Woen H.-Y."/>
            <person name="Kwon S.-W."/>
        </authorList>
    </citation>
    <scope>NUCLEOTIDE SEQUENCE [LARGE SCALE GENOMIC DNA]</scope>
    <source>
        <strain evidence="2 3">SSPM10-3</strain>
    </source>
</reference>
<keyword evidence="1" id="KW-0472">Membrane</keyword>
<dbReference type="RefSeq" id="WP_244741682.1">
    <property type="nucleotide sequence ID" value="NZ_CP095071.1"/>
</dbReference>
<organism evidence="2 3">
    <name type="scientific">Gracilibacillus salinarum</name>
    <dbReference type="NCBI Taxonomy" id="2932255"/>
    <lineage>
        <taxon>Bacteria</taxon>
        <taxon>Bacillati</taxon>
        <taxon>Bacillota</taxon>
        <taxon>Bacilli</taxon>
        <taxon>Bacillales</taxon>
        <taxon>Bacillaceae</taxon>
        <taxon>Gracilibacillus</taxon>
    </lineage>
</organism>
<name>A0ABY4GIP4_9BACI</name>
<gene>
    <name evidence="2" type="ORF">MUN87_16130</name>
</gene>
<feature type="transmembrane region" description="Helical" evidence="1">
    <location>
        <begin position="38"/>
        <end position="56"/>
    </location>
</feature>
<protein>
    <submittedName>
        <fullName evidence="2">Uncharacterized protein</fullName>
    </submittedName>
</protein>
<keyword evidence="3" id="KW-1185">Reference proteome</keyword>
<keyword evidence="1" id="KW-1133">Transmembrane helix</keyword>
<keyword evidence="1" id="KW-0812">Transmembrane</keyword>
<sequence length="65" mass="7677">MAILSFLVTAWVLSWFKFEQFFIQAFKELFNKDITKASYYFIFFGFGAIAEVGLFFNGSYVDKLY</sequence>
<evidence type="ECO:0000313" key="3">
    <source>
        <dbReference type="Proteomes" id="UP000831537"/>
    </source>
</evidence>
<evidence type="ECO:0000256" key="1">
    <source>
        <dbReference type="SAM" id="Phobius"/>
    </source>
</evidence>
<proteinExistence type="predicted"/>
<accession>A0ABY4GIP4</accession>